<accession>A0ABY4E819</accession>
<evidence type="ECO:0000313" key="2">
    <source>
        <dbReference type="Proteomes" id="UP000832034"/>
    </source>
</evidence>
<keyword evidence="2" id="KW-1185">Reference proteome</keyword>
<evidence type="ECO:0000313" key="1">
    <source>
        <dbReference type="EMBL" id="UOO91414.1"/>
    </source>
</evidence>
<proteinExistence type="predicted"/>
<name>A0ABY4E819_VITST</name>
<dbReference type="InterPro" id="IPR052194">
    <property type="entry name" value="MESH1"/>
</dbReference>
<dbReference type="PANTHER" id="PTHR46246">
    <property type="entry name" value="GUANOSINE-3',5'-BIS(DIPHOSPHATE) 3'-PYROPHOSPHOHYDROLASE MESH1"/>
    <property type="match status" value="1"/>
</dbReference>
<reference evidence="1" key="1">
    <citation type="submission" date="2021-12" db="EMBL/GenBank/DDBJ databases">
        <authorList>
            <person name="Veyrier F.J."/>
        </authorList>
    </citation>
    <scope>NUCLEOTIDE SEQUENCE</scope>
    <source>
        <strain evidence="1">SAG 1488-6</strain>
    </source>
</reference>
<organism evidence="1 2">
    <name type="scientific">Vitreoscilla stercoraria</name>
    <dbReference type="NCBI Taxonomy" id="61"/>
    <lineage>
        <taxon>Bacteria</taxon>
        <taxon>Pseudomonadati</taxon>
        <taxon>Pseudomonadota</taxon>
        <taxon>Betaproteobacteria</taxon>
        <taxon>Neisseriales</taxon>
        <taxon>Neisseriaceae</taxon>
        <taxon>Vitreoscilla</taxon>
    </lineage>
</organism>
<dbReference type="SUPFAM" id="SSF109604">
    <property type="entry name" value="HD-domain/PDEase-like"/>
    <property type="match status" value="1"/>
</dbReference>
<protein>
    <submittedName>
        <fullName evidence="1">HD domain-containing protein</fullName>
    </submittedName>
</protein>
<dbReference type="RefSeq" id="WP_019958976.1">
    <property type="nucleotide sequence ID" value="NZ_CP091512.1"/>
</dbReference>
<dbReference type="PANTHER" id="PTHR46246:SF1">
    <property type="entry name" value="GUANOSINE-3',5'-BIS(DIPHOSPHATE) 3'-PYROPHOSPHOHYDROLASE MESH1"/>
    <property type="match status" value="1"/>
</dbReference>
<dbReference type="Proteomes" id="UP000832034">
    <property type="component" value="Chromosome"/>
</dbReference>
<dbReference type="Pfam" id="PF13328">
    <property type="entry name" value="HD_4"/>
    <property type="match status" value="1"/>
</dbReference>
<dbReference type="Gene3D" id="1.10.3210.10">
    <property type="entry name" value="Hypothetical protein af1432"/>
    <property type="match status" value="1"/>
</dbReference>
<dbReference type="EMBL" id="CP091512">
    <property type="protein sequence ID" value="UOO91414.1"/>
    <property type="molecule type" value="Genomic_DNA"/>
</dbReference>
<gene>
    <name evidence="1" type="ORF">LVJ81_06975</name>
</gene>
<sequence length="157" mass="17520">METKTLNTAFDVQDKNLQQLVALATQAHEGQVDKNGVDYIHHPVSVANHYYRLFGQDYAGIATALLHDTLEDTSLSAHDLSAYVPQTIIYSISLLTKNKGTDYLEYVKNLIATGDKTAIRVKYCDLLHNTDPNRGSEPPAHKAALYQQALNLLREHV</sequence>
<reference evidence="1" key="2">
    <citation type="journal article" date="2022" name="Res Sq">
        <title>Evolution of multicellular longitudinally dividing oral cavity symbionts (Neisseriaceae).</title>
        <authorList>
            <person name="Nyongesa S."/>
            <person name="Weber P."/>
            <person name="Bernet E."/>
            <person name="Pullido F."/>
            <person name="Nieckarz M."/>
            <person name="Delaby M."/>
            <person name="Nieves C."/>
            <person name="Viehboeck T."/>
            <person name="Krause N."/>
            <person name="Rivera-Millot A."/>
            <person name="Nakamura A."/>
            <person name="Vischer N."/>
            <person name="VanNieuwenhze M."/>
            <person name="Brun Y."/>
            <person name="Cava F."/>
            <person name="Bulgheresi S."/>
            <person name="Veyrier F."/>
        </authorList>
    </citation>
    <scope>NUCLEOTIDE SEQUENCE</scope>
    <source>
        <strain evidence="1">SAG 1488-6</strain>
    </source>
</reference>